<evidence type="ECO:0000313" key="2">
    <source>
        <dbReference type="EMBL" id="MYC96222.1"/>
    </source>
</evidence>
<dbReference type="AlphaFoldDB" id="A0A6B1DA20"/>
<reference evidence="2" key="1">
    <citation type="submission" date="2019-09" db="EMBL/GenBank/DDBJ databases">
        <title>Characterisation of the sponge microbiome using genome-centric metagenomics.</title>
        <authorList>
            <person name="Engelberts J.P."/>
            <person name="Robbins S.J."/>
            <person name="De Goeij J.M."/>
            <person name="Aranda M."/>
            <person name="Bell S.C."/>
            <person name="Webster N.S."/>
        </authorList>
    </citation>
    <scope>NUCLEOTIDE SEQUENCE</scope>
    <source>
        <strain evidence="2">SB0661_bin_32</strain>
    </source>
</reference>
<gene>
    <name evidence="2" type="ORF">F4X14_14760</name>
</gene>
<comment type="caution">
    <text evidence="2">The sequence shown here is derived from an EMBL/GenBank/DDBJ whole genome shotgun (WGS) entry which is preliminary data.</text>
</comment>
<dbReference type="InterPro" id="IPR036779">
    <property type="entry name" value="LysM_dom_sf"/>
</dbReference>
<protein>
    <submittedName>
        <fullName evidence="2">LysM peptidoglycan-binding domain-containing protein</fullName>
    </submittedName>
</protein>
<accession>A0A6B1DA20</accession>
<feature type="domain" description="LysM" evidence="1">
    <location>
        <begin position="45"/>
        <end position="91"/>
    </location>
</feature>
<dbReference type="Pfam" id="PF01476">
    <property type="entry name" value="LysM"/>
    <property type="match status" value="2"/>
</dbReference>
<dbReference type="SMART" id="SM00257">
    <property type="entry name" value="LysM"/>
    <property type="match status" value="2"/>
</dbReference>
<dbReference type="EMBL" id="VXMH01000076">
    <property type="protein sequence ID" value="MYC96222.1"/>
    <property type="molecule type" value="Genomic_DNA"/>
</dbReference>
<organism evidence="2">
    <name type="scientific">Caldilineaceae bacterium SB0661_bin_32</name>
    <dbReference type="NCBI Taxonomy" id="2605255"/>
    <lineage>
        <taxon>Bacteria</taxon>
        <taxon>Bacillati</taxon>
        <taxon>Chloroflexota</taxon>
        <taxon>Caldilineae</taxon>
        <taxon>Caldilineales</taxon>
        <taxon>Caldilineaceae</taxon>
    </lineage>
</organism>
<dbReference type="SUPFAM" id="SSF54106">
    <property type="entry name" value="LysM domain"/>
    <property type="match status" value="2"/>
</dbReference>
<feature type="domain" description="LysM" evidence="1">
    <location>
        <begin position="100"/>
        <end position="146"/>
    </location>
</feature>
<dbReference type="Gene3D" id="3.10.350.10">
    <property type="entry name" value="LysM domain"/>
    <property type="match status" value="2"/>
</dbReference>
<evidence type="ECO:0000259" key="1">
    <source>
        <dbReference type="PROSITE" id="PS51782"/>
    </source>
</evidence>
<dbReference type="PROSITE" id="PS51782">
    <property type="entry name" value="LYSM"/>
    <property type="match status" value="2"/>
</dbReference>
<proteinExistence type="predicted"/>
<dbReference type="SUPFAM" id="SSF69318">
    <property type="entry name" value="Integrin alpha N-terminal domain"/>
    <property type="match status" value="1"/>
</dbReference>
<sequence length="1010" mass="109942">MQPRTMGCQRLQESSMRLGLRLAFLVVALLCLLQIVSVSAQESGYTYIVQPGDSWPLVAHRVGLTVSQLQEANPDSVRPNGWLIVGERLFVPWTPDGEEEYYIVQRGEGWISVAEKFGVPVDLLQGANPKSVRPNETLLVGERLLIPVFLATPTRVPTLAPTVAPVETQEEAQDDATAESPSPLVTPTPVLDLLSILSTDSEPEPFFMPRISLPLPRRVTLPSCPEAHDGLGQTLTALFGIPTSNRHAQLTSFLADCGVEFRTLVNADLTSDSVDDAVLVFTNTEGKRSGAGTRRGSGTEADKQELVILDGGEGHALSYEIAATGTIDLLETQDINADGLTDVVWTDTVCGPGSCFVTVHIRSWDGVAWRDWTKGTITMAGATVSLAPSDKPGRPNEIRLLGGQYDGADAGPQRARLAVWTSTDGAPYALSSERMLPSRCLYHTVIDANHAMTSELYLEKAQWLYADAAENSTWQACGDRANELSELRSFALFRLALIAGYESNPELAAARVERLASTYERQIYAEVGVRWLAAYQQSGDARTACEAVYNFAAANPEVVNILADYGYANPAFAAEDVCPYLEFEQDEVPEVPEPRLTENEGLPVCPESAAEYLAILPDVIDELTRGQSSVGASDGERQESAILKLRILLDAWLQACDAMGDERGGLLVYDLNQDGLKDVIAMPSAVSDDGYGPGGAEGVVLILHQRDDGSFGTVYAPEIEGLPRMLAIGDANGDGRAELIWQLERCTTFCLLTVEAITWDNEAAAYQSVIGPGAAIAEGKVLVDIDEDESSDLPRIRRLWFSGGVSGREEKGLDIPHTEIWYSMNGTPLRRHTWSYDRANDASNCLGLRLIEANVALQAAGPEGDRASYATAIEMYKDALESPDLQPCSVQGTGSEEETALLRGLANFRLVQVLTLNNQRSEAEALLETLEEEQPENRYTEAARAWLAAYTSVPNPVAACAAVMSIFLDSPELWQITEEFGRDHPSLSMRQVCYVPNSGEAFEFRLTPNW</sequence>
<dbReference type="InterPro" id="IPR018392">
    <property type="entry name" value="LysM"/>
</dbReference>
<name>A0A6B1DA20_9CHLR</name>
<dbReference type="InterPro" id="IPR028994">
    <property type="entry name" value="Integrin_alpha_N"/>
</dbReference>
<dbReference type="CDD" id="cd00118">
    <property type="entry name" value="LysM"/>
    <property type="match status" value="2"/>
</dbReference>